<protein>
    <submittedName>
        <fullName evidence="1">Uncharacterized protein YukE</fullName>
    </submittedName>
</protein>
<dbReference type="Pfam" id="PF06013">
    <property type="entry name" value="WXG100"/>
    <property type="match status" value="1"/>
</dbReference>
<name>A0AAE3YKR0_9ACTN</name>
<dbReference type="RefSeq" id="WP_310363634.1">
    <property type="nucleotide sequence ID" value="NZ_JAVDYB010000001.1"/>
</dbReference>
<reference evidence="1" key="1">
    <citation type="submission" date="2023-07" db="EMBL/GenBank/DDBJ databases">
        <title>Sequencing the genomes of 1000 actinobacteria strains.</title>
        <authorList>
            <person name="Klenk H.-P."/>
        </authorList>
    </citation>
    <scope>NUCLEOTIDE SEQUENCE</scope>
    <source>
        <strain evidence="1">DSM 44707</strain>
    </source>
</reference>
<dbReference type="Gene3D" id="1.10.287.1060">
    <property type="entry name" value="ESAT-6-like"/>
    <property type="match status" value="1"/>
</dbReference>
<dbReference type="InterPro" id="IPR036689">
    <property type="entry name" value="ESAT-6-like_sf"/>
</dbReference>
<evidence type="ECO:0000313" key="1">
    <source>
        <dbReference type="EMBL" id="MDR7274225.1"/>
    </source>
</evidence>
<dbReference type="Proteomes" id="UP001183643">
    <property type="component" value="Unassembled WGS sequence"/>
</dbReference>
<dbReference type="EMBL" id="JAVDYB010000001">
    <property type="protein sequence ID" value="MDR7274225.1"/>
    <property type="molecule type" value="Genomic_DNA"/>
</dbReference>
<gene>
    <name evidence="1" type="ORF">J2S41_001003</name>
</gene>
<dbReference type="AlphaFoldDB" id="A0AAE3YKR0"/>
<dbReference type="SUPFAM" id="SSF140453">
    <property type="entry name" value="EsxAB dimer-like"/>
    <property type="match status" value="1"/>
</dbReference>
<proteinExistence type="predicted"/>
<evidence type="ECO:0000313" key="2">
    <source>
        <dbReference type="Proteomes" id="UP001183643"/>
    </source>
</evidence>
<dbReference type="InterPro" id="IPR010310">
    <property type="entry name" value="T7SS_ESAT-6-like"/>
</dbReference>
<accession>A0AAE3YKR0</accession>
<sequence length="103" mass="11238">MPDIFETHIRVPTDLEGAGTFINGASAEIIGDLTRLENQLAPLAATWVGSSATYFEDQRLAWNVAADGLFGPEGVLGMIAHALNVNYQNYSEAELANENTWKR</sequence>
<comment type="caution">
    <text evidence="1">The sequence shown here is derived from an EMBL/GenBank/DDBJ whole genome shotgun (WGS) entry which is preliminary data.</text>
</comment>
<organism evidence="1 2">
    <name type="scientific">Catenuloplanes atrovinosus</name>
    <dbReference type="NCBI Taxonomy" id="137266"/>
    <lineage>
        <taxon>Bacteria</taxon>
        <taxon>Bacillati</taxon>
        <taxon>Actinomycetota</taxon>
        <taxon>Actinomycetes</taxon>
        <taxon>Micromonosporales</taxon>
        <taxon>Micromonosporaceae</taxon>
        <taxon>Catenuloplanes</taxon>
    </lineage>
</organism>
<keyword evidence="2" id="KW-1185">Reference proteome</keyword>